<proteinExistence type="predicted"/>
<protein>
    <submittedName>
        <fullName evidence="1">3205_t:CDS:1</fullName>
    </submittedName>
</protein>
<dbReference type="EMBL" id="CAJVPI010004029">
    <property type="protein sequence ID" value="CAG8664456.1"/>
    <property type="molecule type" value="Genomic_DNA"/>
</dbReference>
<evidence type="ECO:0000313" key="1">
    <source>
        <dbReference type="EMBL" id="CAG8664456.1"/>
    </source>
</evidence>
<dbReference type="Proteomes" id="UP000789739">
    <property type="component" value="Unassembled WGS sequence"/>
</dbReference>
<evidence type="ECO:0000313" key="2">
    <source>
        <dbReference type="Proteomes" id="UP000789739"/>
    </source>
</evidence>
<keyword evidence="2" id="KW-1185">Reference proteome</keyword>
<sequence>MWSWLLALAMEDWVFHFVKLFFSRARFDFGRAASSMMGDSQSNICLKDN</sequence>
<reference evidence="1" key="1">
    <citation type="submission" date="2021-06" db="EMBL/GenBank/DDBJ databases">
        <authorList>
            <person name="Kallberg Y."/>
            <person name="Tangrot J."/>
            <person name="Rosling A."/>
        </authorList>
    </citation>
    <scope>NUCLEOTIDE SEQUENCE</scope>
    <source>
        <strain evidence="1">BR232B</strain>
    </source>
</reference>
<accession>A0A9N9HC72</accession>
<comment type="caution">
    <text evidence="1">The sequence shown here is derived from an EMBL/GenBank/DDBJ whole genome shotgun (WGS) entry which is preliminary data.</text>
</comment>
<name>A0A9N9HC72_9GLOM</name>
<feature type="non-terminal residue" evidence="1">
    <location>
        <position position="49"/>
    </location>
</feature>
<dbReference type="AlphaFoldDB" id="A0A9N9HC72"/>
<gene>
    <name evidence="1" type="ORF">PBRASI_LOCUS10967</name>
</gene>
<organism evidence="1 2">
    <name type="scientific">Paraglomus brasilianum</name>
    <dbReference type="NCBI Taxonomy" id="144538"/>
    <lineage>
        <taxon>Eukaryota</taxon>
        <taxon>Fungi</taxon>
        <taxon>Fungi incertae sedis</taxon>
        <taxon>Mucoromycota</taxon>
        <taxon>Glomeromycotina</taxon>
        <taxon>Glomeromycetes</taxon>
        <taxon>Paraglomerales</taxon>
        <taxon>Paraglomeraceae</taxon>
        <taxon>Paraglomus</taxon>
    </lineage>
</organism>